<comment type="similarity">
    <text evidence="2">Belongs to the histone-like protein H-NS family.</text>
</comment>
<organism evidence="6 7">
    <name type="scientific">Rhodocyclus tenuis</name>
    <name type="common">Rhodospirillum tenue</name>
    <dbReference type="NCBI Taxonomy" id="1066"/>
    <lineage>
        <taxon>Bacteria</taxon>
        <taxon>Pseudomonadati</taxon>
        <taxon>Pseudomonadota</taxon>
        <taxon>Betaproteobacteria</taxon>
        <taxon>Rhodocyclales</taxon>
        <taxon>Rhodocyclaceae</taxon>
        <taxon>Rhodocyclus</taxon>
    </lineage>
</organism>
<gene>
    <name evidence="6" type="ORF">GGD90_003036</name>
</gene>
<dbReference type="SMART" id="SM00528">
    <property type="entry name" value="HNS"/>
    <property type="match status" value="1"/>
</dbReference>
<name>A0A840G2L6_RHOTE</name>
<dbReference type="Proteomes" id="UP000587070">
    <property type="component" value="Unassembled WGS sequence"/>
</dbReference>
<sequence length="97" mass="10649">MSTYAALQQQIAELQKQAEEVRRQETAQVIADIKATMAQYGITVADLSSPAKRTGAVVKAKYRDPVSGKEWSGRGIQPKWLREAVAAGRTREEFAVG</sequence>
<dbReference type="RefSeq" id="WP_153114741.1">
    <property type="nucleotide sequence ID" value="NZ_JACIGE010000012.1"/>
</dbReference>
<dbReference type="AlphaFoldDB" id="A0A840G2L6"/>
<comment type="subcellular location">
    <subcellularLocation>
        <location evidence="1">Cytoplasm</location>
        <location evidence="1">Nucleoid</location>
    </subcellularLocation>
</comment>
<comment type="caution">
    <text evidence="6">The sequence shown here is derived from an EMBL/GenBank/DDBJ whole genome shotgun (WGS) entry which is preliminary data.</text>
</comment>
<dbReference type="PANTHER" id="PTHR38097">
    <property type="match status" value="1"/>
</dbReference>
<accession>A0A840G2L6</accession>
<dbReference type="InterPro" id="IPR037150">
    <property type="entry name" value="H-NS_C_dom_sf"/>
</dbReference>
<dbReference type="OrthoDB" id="5297879at2"/>
<evidence type="ECO:0000256" key="4">
    <source>
        <dbReference type="ARBA" id="ARBA00023125"/>
    </source>
</evidence>
<evidence type="ECO:0000259" key="5">
    <source>
        <dbReference type="SMART" id="SM00528"/>
    </source>
</evidence>
<dbReference type="InterPro" id="IPR027444">
    <property type="entry name" value="H-NS_C_dom"/>
</dbReference>
<evidence type="ECO:0000256" key="3">
    <source>
        <dbReference type="ARBA" id="ARBA00022490"/>
    </source>
</evidence>
<evidence type="ECO:0000313" key="6">
    <source>
        <dbReference type="EMBL" id="MBB4248637.1"/>
    </source>
</evidence>
<keyword evidence="7" id="KW-1185">Reference proteome</keyword>
<dbReference type="SUPFAM" id="SSF81273">
    <property type="entry name" value="H-NS histone-like proteins"/>
    <property type="match status" value="1"/>
</dbReference>
<evidence type="ECO:0000256" key="1">
    <source>
        <dbReference type="ARBA" id="ARBA00004453"/>
    </source>
</evidence>
<dbReference type="GO" id="GO:0003677">
    <property type="term" value="F:DNA binding"/>
    <property type="evidence" value="ECO:0007669"/>
    <property type="project" value="UniProtKB-KW"/>
</dbReference>
<proteinExistence type="inferred from homology"/>
<evidence type="ECO:0000313" key="7">
    <source>
        <dbReference type="Proteomes" id="UP000587070"/>
    </source>
</evidence>
<dbReference type="Gene3D" id="4.10.430.10">
    <property type="entry name" value="Histone-like protein H-NS, C-terminal domain"/>
    <property type="match status" value="1"/>
</dbReference>
<reference evidence="6 7" key="1">
    <citation type="submission" date="2020-08" db="EMBL/GenBank/DDBJ databases">
        <title>Genome sequencing of Purple Non-Sulfur Bacteria from various extreme environments.</title>
        <authorList>
            <person name="Mayer M."/>
        </authorList>
    </citation>
    <scope>NUCLEOTIDE SEQUENCE [LARGE SCALE GENOMIC DNA]</scope>
    <source>
        <strain evidence="6 7">2761</strain>
    </source>
</reference>
<dbReference type="GO" id="GO:0009295">
    <property type="term" value="C:nucleoid"/>
    <property type="evidence" value="ECO:0007669"/>
    <property type="project" value="UniProtKB-SubCell"/>
</dbReference>
<keyword evidence="3" id="KW-0963">Cytoplasm</keyword>
<keyword evidence="4 6" id="KW-0238">DNA-binding</keyword>
<feature type="domain" description="DNA-binding protein H-NS-like C-terminal" evidence="5">
    <location>
        <begin position="50"/>
        <end position="96"/>
    </location>
</feature>
<dbReference type="Pfam" id="PF00816">
    <property type="entry name" value="Histone_HNS"/>
    <property type="match status" value="1"/>
</dbReference>
<dbReference type="PANTHER" id="PTHR38097:SF2">
    <property type="entry name" value="DNA-BINDING PROTEIN STPA"/>
    <property type="match status" value="1"/>
</dbReference>
<protein>
    <submittedName>
        <fullName evidence="6">DNA-binding protein H-NS</fullName>
    </submittedName>
</protein>
<evidence type="ECO:0000256" key="2">
    <source>
        <dbReference type="ARBA" id="ARBA00010610"/>
    </source>
</evidence>
<dbReference type="EMBL" id="JACIGE010000012">
    <property type="protein sequence ID" value="MBB4248637.1"/>
    <property type="molecule type" value="Genomic_DNA"/>
</dbReference>